<gene>
    <name evidence="4" type="ORF">FHS90_001033</name>
</gene>
<dbReference type="GO" id="GO:0005886">
    <property type="term" value="C:plasma membrane"/>
    <property type="evidence" value="ECO:0007669"/>
    <property type="project" value="TreeGrafter"/>
</dbReference>
<dbReference type="InterPro" id="IPR050958">
    <property type="entry name" value="Cell_Adh-Cytoskel_Orgn"/>
</dbReference>
<evidence type="ECO:0000313" key="4">
    <source>
        <dbReference type="EMBL" id="MBA9076329.1"/>
    </source>
</evidence>
<proteinExistence type="predicted"/>
<dbReference type="EMBL" id="JACJIQ010000003">
    <property type="protein sequence ID" value="MBA9076329.1"/>
    <property type="molecule type" value="Genomic_DNA"/>
</dbReference>
<organism evidence="4 5">
    <name type="scientific">Rufibacter quisquiliarum</name>
    <dbReference type="NCBI Taxonomy" id="1549639"/>
    <lineage>
        <taxon>Bacteria</taxon>
        <taxon>Pseudomonadati</taxon>
        <taxon>Bacteroidota</taxon>
        <taxon>Cytophagia</taxon>
        <taxon>Cytophagales</taxon>
        <taxon>Hymenobacteraceae</taxon>
        <taxon>Rufibacter</taxon>
    </lineage>
</organism>
<dbReference type="RefSeq" id="WP_182512166.1">
    <property type="nucleotide sequence ID" value="NZ_JACJIQ010000003.1"/>
</dbReference>
<dbReference type="NCBIfam" id="TIGR04183">
    <property type="entry name" value="Por_Secre_tail"/>
    <property type="match status" value="1"/>
</dbReference>
<dbReference type="Gene3D" id="2.60.40.10">
    <property type="entry name" value="Immunoglobulins"/>
    <property type="match status" value="3"/>
</dbReference>
<dbReference type="InterPro" id="IPR007110">
    <property type="entry name" value="Ig-like_dom"/>
</dbReference>
<dbReference type="InterPro" id="IPR036179">
    <property type="entry name" value="Ig-like_dom_sf"/>
</dbReference>
<dbReference type="Pfam" id="PF18962">
    <property type="entry name" value="Por_Secre_tail"/>
    <property type="match status" value="1"/>
</dbReference>
<dbReference type="GO" id="GO:0050808">
    <property type="term" value="P:synapse organization"/>
    <property type="evidence" value="ECO:0007669"/>
    <property type="project" value="TreeGrafter"/>
</dbReference>
<dbReference type="InterPro" id="IPR013098">
    <property type="entry name" value="Ig_I-set"/>
</dbReference>
<dbReference type="InterPro" id="IPR003599">
    <property type="entry name" value="Ig_sub"/>
</dbReference>
<dbReference type="SMART" id="SM00409">
    <property type="entry name" value="IG"/>
    <property type="match status" value="3"/>
</dbReference>
<dbReference type="SUPFAM" id="SSF89372">
    <property type="entry name" value="Fucose-specific lectin"/>
    <property type="match status" value="3"/>
</dbReference>
<sequence length="1745" mass="188854">MKLVGQVWEVVGTAGFSSGEVKDISLSVDGRGEVYVAFQDEGNGNKAQVMKYQGSHWVSLSSSDVSTGIANEISLVVSSTGVPFIGFSDESNGYRTTVKRFNGTSWELVGAAGFSSGWVYDVDITLDANNQPYVVYRDLAWGLKACVMRYTGSAWVPVGQPGFSPGAALETSIALGTGGNPYVAFQDASNGHKASVMRFNGTNWVNVGSLGFSAGAANQPTMKMGPSSMPYLAYKDESLGDKVTVMKFTGSGWEPLGHPGFSEGVADHLSFAIEATGKPLVMFQDATREWKATVMKFMVTTSPLITSQPKDLSVTAGQSASFTVTAKGEGTMTYQWQMSRDNGQTFSDISDGKIYQGTSTATLTLRQVPYSLDYYRFRVKVSNGFTSTSNIAYLLVSIPEADPSLVWQPVSDLPISNNGASHLSLAVAEENAPYLVFSDEHDHNKASVRKLTPSGWQPVTSANISQAEAAFNQLALKGNTPYVVFQDYNQGKKATVMKHNGADWEPVGSPGLSSGVAEFTRLAFDPAGIPLVAYQEGGSGKATVKRFTGTSWENVGPEGFSTGSASYLSLAFDTKGMPYVAFQDGAYSNKASVMRYDGTQWAYVSQAGFSSGAAAELSLAIDANDVPHVAFQNQAAGDKVSVMRLTANTWSNFWVSTITSGAAKDISLVLDNSGIPQVSYTDVANGNKPTIKRPYSAGWFNVGDLAYLPGTASYTTIALDPVGTPYLAFRNLSDGGKPVMMKYAFMAPPTITAGPESRTLTSGQSTTLRVTATGNGVISYKWQLSTNGGTSFTDLSNTGMFQGVTTPTLSLFNVPLYANGYQFRVLISNGVVTTSDKVVLTVQDQITDHSKFWQAVGPAGFSAEMVSLPHLVLDSEGIPYMGYVDSYYGNKGTIQKFNGTSWDAVGVPGFTENEVRNFSFAIDRNNKLYFGGYTKVEDGYRVNWYYKVAVYDGSSWTYLPQTFWSVEAMGVAPDGTIYLAIKDDTRENKLTVHVYNGTTWETIGQQGFSEGRPIFPSFAFGPDHTPFLTFLDAGKDYQVTVMKLAGSTWQTLGLTSNLKHASQSSPALAVDKQGTPYVAYIDKEFNERVTVKKFINGSWETVGSQGFSQGYAGTVALAIDIDGNPVVGYTLKDNKDKAASMKFTGSHWEPAGNIGISEIYTSRPVMAVDVNGVLYMGYADGIKNGRATVMKFDTTTPPVITAQPTFKSFMAGQSTTLSIVATGDKPLTYQWQVSHDLVKTFVDIKDSELYSGTDAPTLQINQAPLSLNRKYYRLLVKDDAVTTSQSISFSVSAPFYSSTKSWDTFDTSFSEQGVTALDASGNLYVALVNSAGDRKITVKKLLNGSWLALGPERFSDGETVNGSVLLKIDKNGIPYLKYNYLDHTSSTPLVKTAVIMKYNGNAWVRVHAWTSEDIEGSYAFDQNFTPYLVSLSNLDGYNNSEVTVKKLVNNSWTIVGEPGFSKGRVYGNALSFDSQNTPHIAITEFSGQKVSMMKFNGSKWVYVGKPGFSYPDVLVPPTKTTEATSTVFDAAGTIYTAFKGNGGNAEVMRYTGQKWENVGPVEISDYPVKFLSLQLDKNGVPFLGYSQGSKNGYGTPEEPFIIKKFNGQEWEKLGTQKFGADITNDYKFFALNRNDIPLAGYYNYKTKRYILEKYGDAAPLASSEEVGNEFLQVFPNPASAHLTINTPANTITSIRLLNSLGGTVLTHQGGTGKATLNLSGLAPGIYIAQISVKGQVYSRRVVVVE</sequence>
<evidence type="ECO:0000313" key="5">
    <source>
        <dbReference type="Proteomes" id="UP000563094"/>
    </source>
</evidence>
<dbReference type="GO" id="GO:0007156">
    <property type="term" value="P:homophilic cell adhesion via plasma membrane adhesion molecules"/>
    <property type="evidence" value="ECO:0007669"/>
    <property type="project" value="TreeGrafter"/>
</dbReference>
<evidence type="ECO:0000259" key="3">
    <source>
        <dbReference type="PROSITE" id="PS50835"/>
    </source>
</evidence>
<evidence type="ECO:0000256" key="1">
    <source>
        <dbReference type="ARBA" id="ARBA00022729"/>
    </source>
</evidence>
<keyword evidence="2" id="KW-1015">Disulfide bond</keyword>
<dbReference type="PANTHER" id="PTHR45080:SF8">
    <property type="entry name" value="IG-LIKE DOMAIN-CONTAINING PROTEIN"/>
    <property type="match status" value="1"/>
</dbReference>
<dbReference type="InterPro" id="IPR036278">
    <property type="entry name" value="Sialidase_sf"/>
</dbReference>
<dbReference type="Pfam" id="PF07679">
    <property type="entry name" value="I-set"/>
    <property type="match status" value="1"/>
</dbReference>
<dbReference type="SUPFAM" id="SSF50939">
    <property type="entry name" value="Sialidases"/>
    <property type="match status" value="1"/>
</dbReference>
<dbReference type="PANTHER" id="PTHR45080">
    <property type="entry name" value="CONTACTIN 5"/>
    <property type="match status" value="1"/>
</dbReference>
<dbReference type="SUPFAM" id="SSF48726">
    <property type="entry name" value="Immunoglobulin"/>
    <property type="match status" value="1"/>
</dbReference>
<dbReference type="InterPro" id="IPR013783">
    <property type="entry name" value="Ig-like_fold"/>
</dbReference>
<protein>
    <recommendedName>
        <fullName evidence="3">Ig-like domain-containing protein</fullName>
    </recommendedName>
</protein>
<reference evidence="4 5" key="1">
    <citation type="submission" date="2020-08" db="EMBL/GenBank/DDBJ databases">
        <title>Genomic Encyclopedia of Type Strains, Phase IV (KMG-IV): sequencing the most valuable type-strain genomes for metagenomic binning, comparative biology and taxonomic classification.</title>
        <authorList>
            <person name="Goeker M."/>
        </authorList>
    </citation>
    <scope>NUCLEOTIDE SEQUENCE [LARGE SCALE GENOMIC DNA]</scope>
    <source>
        <strain evidence="4 5">DSM 29854</strain>
    </source>
</reference>
<comment type="caution">
    <text evidence="4">The sequence shown here is derived from an EMBL/GenBank/DDBJ whole genome shotgun (WGS) entry which is preliminary data.</text>
</comment>
<dbReference type="Proteomes" id="UP000563094">
    <property type="component" value="Unassembled WGS sequence"/>
</dbReference>
<evidence type="ECO:0000256" key="2">
    <source>
        <dbReference type="ARBA" id="ARBA00023157"/>
    </source>
</evidence>
<dbReference type="InterPro" id="IPR026444">
    <property type="entry name" value="Secre_tail"/>
</dbReference>
<accession>A0A839GHZ1</accession>
<keyword evidence="1" id="KW-0732">Signal</keyword>
<dbReference type="PROSITE" id="PS50835">
    <property type="entry name" value="IG_LIKE"/>
    <property type="match status" value="1"/>
</dbReference>
<keyword evidence="5" id="KW-1185">Reference proteome</keyword>
<feature type="domain" description="Ig-like" evidence="3">
    <location>
        <begin position="303"/>
        <end position="392"/>
    </location>
</feature>
<name>A0A839GHZ1_9BACT</name>